<evidence type="ECO:0000313" key="1">
    <source>
        <dbReference type="EMBL" id="CDH60651.1"/>
    </source>
</evidence>
<protein>
    <submittedName>
        <fullName evidence="1">Uncharacterized protein</fullName>
    </submittedName>
</protein>
<comment type="caution">
    <text evidence="1">The sequence shown here is derived from an EMBL/GenBank/DDBJ whole genome shotgun (WGS) entry which is preliminary data.</text>
</comment>
<proteinExistence type="predicted"/>
<keyword evidence="2" id="KW-1185">Reference proteome</keyword>
<evidence type="ECO:0000313" key="2">
    <source>
        <dbReference type="Proteomes" id="UP000027586"/>
    </source>
</evidence>
<dbReference type="EMBL" id="CBTN010000100">
    <property type="protein sequence ID" value="CDH60651.1"/>
    <property type="molecule type" value="Genomic_DNA"/>
</dbReference>
<dbReference type="Proteomes" id="UP000027586">
    <property type="component" value="Unassembled WGS sequence"/>
</dbReference>
<dbReference type="AlphaFoldDB" id="A0A068SHC9"/>
<gene>
    <name evidence="1" type="ORF">LCOR_11432.1</name>
</gene>
<reference evidence="1" key="1">
    <citation type="submission" date="2013-08" db="EMBL/GenBank/DDBJ databases">
        <title>Gene expansion shapes genome architecture in the human pathogen Lichtheimia corymbifera: an evolutionary genomics analysis in the ancient terrestrial Mucorales (Mucoromycotina).</title>
        <authorList>
            <person name="Schwartze V.U."/>
            <person name="Winter S."/>
            <person name="Shelest E."/>
            <person name="Marcet-Houben M."/>
            <person name="Horn F."/>
            <person name="Wehner S."/>
            <person name="Hoffmann K."/>
            <person name="Riege K."/>
            <person name="Sammeth M."/>
            <person name="Nowrousian M."/>
            <person name="Valiante V."/>
            <person name="Linde J."/>
            <person name="Jacobsen I.D."/>
            <person name="Marz M."/>
            <person name="Brakhage A.A."/>
            <person name="Gabaldon T."/>
            <person name="Bocker S."/>
            <person name="Voigt K."/>
        </authorList>
    </citation>
    <scope>NUCLEOTIDE SEQUENCE [LARGE SCALE GENOMIC DNA]</scope>
    <source>
        <strain evidence="1">FSU 9682</strain>
    </source>
</reference>
<organism evidence="1 2">
    <name type="scientific">Lichtheimia corymbifera JMRC:FSU:9682</name>
    <dbReference type="NCBI Taxonomy" id="1263082"/>
    <lineage>
        <taxon>Eukaryota</taxon>
        <taxon>Fungi</taxon>
        <taxon>Fungi incertae sedis</taxon>
        <taxon>Mucoromycota</taxon>
        <taxon>Mucoromycotina</taxon>
        <taxon>Mucoromycetes</taxon>
        <taxon>Mucorales</taxon>
        <taxon>Lichtheimiaceae</taxon>
        <taxon>Lichtheimia</taxon>
    </lineage>
</organism>
<name>A0A068SHC9_9FUNG</name>
<dbReference type="VEuPathDB" id="FungiDB:LCOR_11432.1"/>
<accession>A0A068SHC9</accession>
<sequence>MYTSAFRNQPQQRGVGFYLDAVDKDTDNFHKGINDGPRAMVDDGIKLCAVDGILSKMDHQSPFSSFQAAHNLTLDSRIIYTTLAPEEDMYDCIWGIWMTYKVSYMGGLYW</sequence>